<evidence type="ECO:0000256" key="10">
    <source>
        <dbReference type="SAM" id="MobiDB-lite"/>
    </source>
</evidence>
<keyword evidence="8 9" id="KW-1035">Host cytoplasm</keyword>
<comment type="domain">
    <text evidence="9">Region of interaction between pPR and pAP is called Amino conserved domain (ACD). The region of interaction with major capsid protein is called carboxyl conserved domain (CCD).</text>
</comment>
<evidence type="ECO:0000256" key="8">
    <source>
        <dbReference type="ARBA" id="ARBA00023200"/>
    </source>
</evidence>
<accession>A0A0A7RM36</accession>
<dbReference type="EMBL" id="KP257584">
    <property type="protein sequence ID" value="AJA36267.1"/>
    <property type="molecule type" value="Genomic_DNA"/>
</dbReference>
<dbReference type="InterPro" id="IPR001847">
    <property type="entry name" value="Peptidase_S21"/>
</dbReference>
<name>A0A0A7RM36_9BETA</name>
<keyword evidence="2 9" id="KW-1048">Host nucleus</keyword>
<keyword evidence="5 9" id="KW-0378">Hydrolase</keyword>
<protein>
    <recommendedName>
        <fullName evidence="9">Capsid scaffolding protein</fullName>
    </recommendedName>
    <alternativeName>
        <fullName evidence="9">Protease precursor</fullName>
        <shortName evidence="9">pPR</shortName>
    </alternativeName>
    <component>
        <recommendedName>
            <fullName evidence="9">Assemblin</fullName>
            <ecNumber evidence="9">3.4.21.97</ecNumber>
        </recommendedName>
        <alternativeName>
            <fullName evidence="9">Protease</fullName>
            <shortName evidence="9">Pr</shortName>
        </alternativeName>
    </component>
    <component>
        <recommendedName>
            <fullName evidence="9">Assembly protein</fullName>
            <shortName evidence="9">AP</shortName>
        </recommendedName>
        <alternativeName>
            <fullName evidence="9">Capsid assembly protein</fullName>
        </alternativeName>
    </component>
</protein>
<comment type="function">
    <text evidence="9">Capsid scaffolding protein: Acts as a scaffold protein by binding major capsid protein in the cytoplasm, inducing the nuclear localization of both proteins. Multimerizes in the nucleus such as major capsid protein forms the icosahedral T=16 capsid. Autocatalytic cleavage releases the assembly protein, and subsequently abolishes interaction with major capsid protein. Cleavages products are evicted from the capsid before or during DNA packaging.</text>
</comment>
<dbReference type="GO" id="GO:0004252">
    <property type="term" value="F:serine-type endopeptidase activity"/>
    <property type="evidence" value="ECO:0007669"/>
    <property type="project" value="UniProtKB-UniRule"/>
</dbReference>
<comment type="function">
    <text evidence="9">Assemblin: Protease that plays an essential role in virion assembly within the nucleus. Catalyzes the cleavage of the assembly protein after formation of the spherical procapsid. By that cleavage, the capsid matures and gains its icosahedral shape. The cleavage sites seem to include -Ala-Ser-, -Ala-Ala-, as well as Ala-Thr bonds. Assemblin and cleavages products are evicted from the capsid before or during DNA packaging.</text>
</comment>
<evidence type="ECO:0000256" key="9">
    <source>
        <dbReference type="HAMAP-Rule" id="MF_04008"/>
    </source>
</evidence>
<evidence type="ECO:0000256" key="1">
    <source>
        <dbReference type="ARBA" id="ARBA00022553"/>
    </source>
</evidence>
<proteinExistence type="inferred from homology"/>
<evidence type="ECO:0000313" key="11">
    <source>
        <dbReference type="EMBL" id="AJA36267.1"/>
    </source>
</evidence>
<feature type="chain" id="PRO_5023379704" description="Assembly protein" evidence="9">
    <location>
        <begin position="231"/>
        <end position="528"/>
    </location>
</feature>
<dbReference type="SUPFAM" id="SSF50789">
    <property type="entry name" value="Herpes virus serine proteinase, assemblin"/>
    <property type="match status" value="1"/>
</dbReference>
<feature type="region of interest" description="Disordered" evidence="10">
    <location>
        <begin position="394"/>
        <end position="431"/>
    </location>
</feature>
<dbReference type="GO" id="GO:0042802">
    <property type="term" value="F:identical protein binding"/>
    <property type="evidence" value="ECO:0007669"/>
    <property type="project" value="UniProtKB-UniRule"/>
</dbReference>
<feature type="active site" description="Charge relay system" evidence="9">
    <location>
        <position position="116"/>
    </location>
</feature>
<dbReference type="HAMAP" id="MF_04008">
    <property type="entry name" value="HSV_SCAF"/>
    <property type="match status" value="1"/>
</dbReference>
<evidence type="ECO:0000313" key="12">
    <source>
        <dbReference type="Proteomes" id="UP000142548"/>
    </source>
</evidence>
<evidence type="ECO:0000256" key="5">
    <source>
        <dbReference type="ARBA" id="ARBA00022801"/>
    </source>
</evidence>
<keyword evidence="6 9" id="KW-0720">Serine protease</keyword>
<dbReference type="GO" id="GO:0019076">
    <property type="term" value="P:viral release from host cell"/>
    <property type="evidence" value="ECO:0007669"/>
    <property type="project" value="UniProtKB-UniRule"/>
</dbReference>
<reference evidence="11 12" key="1">
    <citation type="journal article" date="1993" name="J. Virol.">
        <title>Identification of a lytic-phase origin of DNA replication in human herpesvirus 6B strain Z29.</title>
        <authorList>
            <person name="Dewhurst S."/>
            <person name="Dollard S.C."/>
            <person name="Pellett P.E."/>
            <person name="Dambaugh T.R."/>
        </authorList>
    </citation>
    <scope>NUCLEOTIDE SEQUENCE [LARGE SCALE GENOMIC DNA]</scope>
    <source>
        <strain evidence="11">AJ</strain>
    </source>
</reference>
<keyword evidence="1 9" id="KW-0597">Phosphoprotein</keyword>
<evidence type="ECO:0000256" key="7">
    <source>
        <dbReference type="ARBA" id="ARBA00022950"/>
    </source>
</evidence>
<feature type="site" description="Cleavage; by assemblin; Release site" evidence="9">
    <location>
        <begin position="230"/>
        <end position="231"/>
    </location>
</feature>
<organism evidence="11 12">
    <name type="scientific">Human betaherpesvirus 6A</name>
    <dbReference type="NCBI Taxonomy" id="32603"/>
    <lineage>
        <taxon>Viruses</taxon>
        <taxon>Duplodnaviria</taxon>
        <taxon>Heunggongvirae</taxon>
        <taxon>Peploviricota</taxon>
        <taxon>Herviviricetes</taxon>
        <taxon>Herpesvirales</taxon>
        <taxon>Orthoherpesviridae</taxon>
        <taxon>Betaherpesvirinae</taxon>
        <taxon>Roseolovirus</taxon>
        <taxon>Roseolovirus humanbeta6a</taxon>
    </lineage>
</organism>
<feature type="chain" id="PRO_5023379705" description="Assemblin" evidence="9">
    <location>
        <begin position="1"/>
        <end position="230"/>
    </location>
</feature>
<keyword evidence="3 9" id="KW-1188">Viral release from host cell</keyword>
<dbReference type="Gene3D" id="3.20.16.10">
    <property type="entry name" value="Herpesvirus/Caudovirus protease domain"/>
    <property type="match status" value="1"/>
</dbReference>
<keyword evidence="4 9" id="KW-0645">Protease</keyword>
<dbReference type="EC" id="3.4.21.97" evidence="9"/>
<dbReference type="InterPro" id="IPR035443">
    <property type="entry name" value="Herpes_virus_sf"/>
</dbReference>
<reference evidence="11 12" key="2">
    <citation type="journal article" date="2002" name="J. Virol. Methods">
        <title>Characterisation of a human herpesvirus 6 variant A 'amplicon' and replication modulation by U94-Rep 'latency gene'.</title>
        <authorList>
            <person name="Turner S."/>
            <person name="DiLuca D."/>
            <person name="Gompels U."/>
        </authorList>
    </citation>
    <scope>NUCLEOTIDE SEQUENCE [LARGE SCALE GENOMIC DNA]</scope>
    <source>
        <strain evidence="11">AJ</strain>
    </source>
</reference>
<dbReference type="GO" id="GO:0042025">
    <property type="term" value="C:host cell nucleus"/>
    <property type="evidence" value="ECO:0007669"/>
    <property type="project" value="UniProtKB-SubCell"/>
</dbReference>
<comment type="similarity">
    <text evidence="9">Belongs to the herpesviridae capsid scaffolding protein family.</text>
</comment>
<dbReference type="Proteomes" id="UP000142548">
    <property type="component" value="Genome"/>
</dbReference>
<evidence type="ECO:0000256" key="6">
    <source>
        <dbReference type="ARBA" id="ARBA00022825"/>
    </source>
</evidence>
<evidence type="ECO:0000256" key="4">
    <source>
        <dbReference type="ARBA" id="ARBA00022670"/>
    </source>
</evidence>
<feature type="active site" description="Charge relay system" evidence="9">
    <location>
        <position position="135"/>
    </location>
</feature>
<dbReference type="Pfam" id="PF00716">
    <property type="entry name" value="Peptidase_S21"/>
    <property type="match status" value="1"/>
</dbReference>
<comment type="catalytic activity">
    <reaction evidence="9">
        <text>Cleaves -Ala-|-Ser- and -Ala-|-Ala- bonds in the scaffold protein.</text>
        <dbReference type="EC" id="3.4.21.97"/>
    </reaction>
</comment>
<comment type="caution">
    <text evidence="9">Lacks conserved residue(s) required for the propagation of feature annotation.</text>
</comment>
<comment type="subunit">
    <molecule>Capsid scaffolding protein</molecule>
    <text evidence="9">Homomultimer. Interacts with major capsid protein.</text>
</comment>
<comment type="PTM">
    <text evidence="9">Capsid scaffolding protein: Capsid scaffolding protein is cleaved by assemblin after formation of the spherical procapsid. As a result, the capsid obtains its mature, icosahedral shape. Cleavages occur at two or more sites: release (R-site) and maturation (M-site).</text>
</comment>
<sequence>MSKVWVGGFLCVYGEEPSEECLALPRDTVQKELGSGNIPLPLNINHNEKATIGMVRGLFDLEHGLFCVAQIQSQTFMDIIRNIAGKSKLITAGSVIEPLPPDPEIECLSSSFPGLSLSSKVLQDENLDGKPFFHHVSVCGVGRRPGTIAIFGREISWILDRFSCISESEKRQVLDGVNVYSQGFDENLFSADLYDLLADSLDTSYIRKRFPKLQLDKQLCGLSKCTYIKASEPPVEIIVAATKVAGDQVQLTTEPGSELAVETCDVPVVHGNYDAVESATATTAMSNQNLPNTTPLLSSPPFSDCVFLPKDAFFSLLNVTTGQQPKIVPPVSVHPPVTEQYQMLPYSESAAKIAEHESNRYHSPCQAMYPYWQYSPVPQYPAALHGYRQSKTLKKRHFQSDSEDELSFPGDPEYTKKRRRHRVDNDDDKEMAREKNDLRELVDMIGMLRQEISALKHVRAQSPQRHIVPMETLPTIEEKGAASPKPSILNASLAPETVNRSLAGQNESTDLLKLNKKLFVDALNKMDS</sequence>
<comment type="subcellular location">
    <molecule>Assembly protein</molecule>
    <subcellularLocation>
        <location evidence="9">Host nucleus</location>
    </subcellularLocation>
</comment>
<comment type="subunit">
    <molecule>Assembly protein</molecule>
    <text evidence="9">Homomultimer. Interacts with major capsid protein.</text>
</comment>
<reference evidence="11 12" key="3">
    <citation type="journal article" date="2015" name="Genome Announc.">
        <title>Complete Genome Sequence of the Human Herpesvirus 6A Strain AJ from Africa Resembles Strain GS from North America.</title>
        <authorList>
            <person name="Tweedy J."/>
            <person name="Spyrou M.A."/>
            <person name="Donaldson C.D."/>
            <person name="Depledge D."/>
            <person name="Breuer J."/>
            <person name="Gompels U.A."/>
        </authorList>
    </citation>
    <scope>NUCLEOTIDE SEQUENCE [LARGE SCALE GENOMIC DNA]</scope>
    <source>
        <strain evidence="11">AJ</strain>
    </source>
</reference>
<dbReference type="GO" id="GO:0030430">
    <property type="term" value="C:host cell cytoplasm"/>
    <property type="evidence" value="ECO:0007669"/>
    <property type="project" value="UniProtKB-SubCell"/>
</dbReference>
<feature type="active site" description="Charge relay system" evidence="9">
    <location>
        <position position="46"/>
    </location>
</feature>
<comment type="subunit">
    <molecule>Assemblin</molecule>
    <text evidence="9">Exists in a monomer-dimer equilibrium with the dimer being the active species.</text>
</comment>
<comment type="function">
    <text evidence="9">Assembly protein: Plays a major role in capsid assembly. Acts as a scaffold protein by binding major capsid protein. Multimerizes in the nucleus such as major capsid protein forms the icosahedral T=16 capsid. Cleaved by assemblin after capsid completion. The cleavages products are evicted from the capsid before or during DNA packaging.</text>
</comment>
<feature type="chain" id="PRO_5023379703" description="Capsid scaffolding protein" evidence="9">
    <location>
        <begin position="1"/>
        <end position="528"/>
    </location>
</feature>
<keyword evidence="7 9" id="KW-0118">Viral capsid assembly</keyword>
<comment type="subcellular location">
    <molecule>Capsid scaffolding protein</molecule>
    <subcellularLocation>
        <location evidence="9">Host cytoplasm</location>
    </subcellularLocation>
</comment>
<dbReference type="PRINTS" id="PR00236">
    <property type="entry name" value="HSVCAPSIDP40"/>
</dbReference>
<gene>
    <name evidence="11" type="primary">U53</name>
</gene>
<comment type="subcellular location">
    <molecule>Assemblin</molecule>
    <subcellularLocation>
        <location evidence="9">Host nucleus</location>
    </subcellularLocation>
</comment>
<feature type="region of interest" description="Interaction with major capsid protein" evidence="9">
    <location>
        <begin position="508"/>
        <end position="528"/>
    </location>
</feature>
<dbReference type="GO" id="GO:0006508">
    <property type="term" value="P:proteolysis"/>
    <property type="evidence" value="ECO:0007669"/>
    <property type="project" value="UniProtKB-KW"/>
</dbReference>
<dbReference type="GO" id="GO:0039708">
    <property type="term" value="P:nuclear capsid assembly"/>
    <property type="evidence" value="ECO:0007669"/>
    <property type="project" value="UniProtKB-ARBA"/>
</dbReference>
<evidence type="ECO:0000256" key="2">
    <source>
        <dbReference type="ARBA" id="ARBA00022562"/>
    </source>
</evidence>
<evidence type="ECO:0000256" key="3">
    <source>
        <dbReference type="ARBA" id="ARBA00022612"/>
    </source>
</evidence>